<organism evidence="1 2">
    <name type="scientific">Vermiconidia calcicola</name>
    <dbReference type="NCBI Taxonomy" id="1690605"/>
    <lineage>
        <taxon>Eukaryota</taxon>
        <taxon>Fungi</taxon>
        <taxon>Dikarya</taxon>
        <taxon>Ascomycota</taxon>
        <taxon>Pezizomycotina</taxon>
        <taxon>Dothideomycetes</taxon>
        <taxon>Dothideomycetidae</taxon>
        <taxon>Mycosphaerellales</taxon>
        <taxon>Extremaceae</taxon>
        <taxon>Vermiconidia</taxon>
    </lineage>
</organism>
<dbReference type="EMBL" id="JAUTXU010000008">
    <property type="protein sequence ID" value="KAK3723645.1"/>
    <property type="molecule type" value="Genomic_DNA"/>
</dbReference>
<reference evidence="1" key="1">
    <citation type="submission" date="2023-07" db="EMBL/GenBank/DDBJ databases">
        <title>Black Yeasts Isolated from many extreme environments.</title>
        <authorList>
            <person name="Coleine C."/>
            <person name="Stajich J.E."/>
            <person name="Selbmann L."/>
        </authorList>
    </citation>
    <scope>NUCLEOTIDE SEQUENCE</scope>
    <source>
        <strain evidence="1">CCFEE 5714</strain>
    </source>
</reference>
<protein>
    <submittedName>
        <fullName evidence="1">Uncharacterized protein</fullName>
    </submittedName>
</protein>
<comment type="caution">
    <text evidence="1">The sequence shown here is derived from an EMBL/GenBank/DDBJ whole genome shotgun (WGS) entry which is preliminary data.</text>
</comment>
<accession>A0ACC3NV32</accession>
<gene>
    <name evidence="1" type="ORF">LTR37_001526</name>
</gene>
<proteinExistence type="predicted"/>
<name>A0ACC3NV32_9PEZI</name>
<evidence type="ECO:0000313" key="2">
    <source>
        <dbReference type="Proteomes" id="UP001281147"/>
    </source>
</evidence>
<keyword evidence="2" id="KW-1185">Reference proteome</keyword>
<sequence>MLVHARAVCKRLASIIDDSPRFQQKLFFVGHGQDRKEWQIDLKDDTMYEVQYDSTMRRKHRREIVVLNHFSFEVADPIEKKAALEPDNLRGDCRISACIKPRTPPQLLHVGEEYSKLYLTRPPVTQVFCLWAIPFRDIRSKHFYYIQELNQGFFGVEVETNRGVTIGHLEDKIEWANYEVNRLLPAGVEAEKTLVDIAGSYLLLRGAMCLNAKDWKVLKSDTVHALRADVRQGKGQIGLSIYTS</sequence>
<dbReference type="Proteomes" id="UP001281147">
    <property type="component" value="Unassembled WGS sequence"/>
</dbReference>
<evidence type="ECO:0000313" key="1">
    <source>
        <dbReference type="EMBL" id="KAK3723645.1"/>
    </source>
</evidence>